<name>A0AAU9M1G2_9ASTR</name>
<dbReference type="AlphaFoldDB" id="A0AAU9M1G2"/>
<evidence type="ECO:0000313" key="1">
    <source>
        <dbReference type="EMBL" id="CAH1420412.1"/>
    </source>
</evidence>
<reference evidence="1 2" key="1">
    <citation type="submission" date="2022-01" db="EMBL/GenBank/DDBJ databases">
        <authorList>
            <person name="Xiong W."/>
            <person name="Schranz E."/>
        </authorList>
    </citation>
    <scope>NUCLEOTIDE SEQUENCE [LARGE SCALE GENOMIC DNA]</scope>
</reference>
<protein>
    <submittedName>
        <fullName evidence="1">Uncharacterized protein</fullName>
    </submittedName>
</protein>
<keyword evidence="2" id="KW-1185">Reference proteome</keyword>
<dbReference type="EMBL" id="CAKMRJ010001043">
    <property type="protein sequence ID" value="CAH1420412.1"/>
    <property type="molecule type" value="Genomic_DNA"/>
</dbReference>
<accession>A0AAU9M1G2</accession>
<organism evidence="1 2">
    <name type="scientific">Lactuca virosa</name>
    <dbReference type="NCBI Taxonomy" id="75947"/>
    <lineage>
        <taxon>Eukaryota</taxon>
        <taxon>Viridiplantae</taxon>
        <taxon>Streptophyta</taxon>
        <taxon>Embryophyta</taxon>
        <taxon>Tracheophyta</taxon>
        <taxon>Spermatophyta</taxon>
        <taxon>Magnoliopsida</taxon>
        <taxon>eudicotyledons</taxon>
        <taxon>Gunneridae</taxon>
        <taxon>Pentapetalae</taxon>
        <taxon>asterids</taxon>
        <taxon>campanulids</taxon>
        <taxon>Asterales</taxon>
        <taxon>Asteraceae</taxon>
        <taxon>Cichorioideae</taxon>
        <taxon>Cichorieae</taxon>
        <taxon>Lactucinae</taxon>
        <taxon>Lactuca</taxon>
    </lineage>
</organism>
<sequence length="120" mass="14103">MSDFQGKLNLQRSISMENPNVFSGIDKTISILSNSTASRTSSPHRRSFPRHNLHGWIKYSIANTIHPRSTRTLLHNRIPRSRRSIPNYIYCSIEHYEIVTWLRTISPRYSLRAFSRSLRF</sequence>
<dbReference type="Proteomes" id="UP001157418">
    <property type="component" value="Unassembled WGS sequence"/>
</dbReference>
<gene>
    <name evidence="1" type="ORF">LVIROSA_LOCUS7880</name>
</gene>
<comment type="caution">
    <text evidence="1">The sequence shown here is derived from an EMBL/GenBank/DDBJ whole genome shotgun (WGS) entry which is preliminary data.</text>
</comment>
<evidence type="ECO:0000313" key="2">
    <source>
        <dbReference type="Proteomes" id="UP001157418"/>
    </source>
</evidence>
<proteinExistence type="predicted"/>